<protein>
    <submittedName>
        <fullName evidence="3">Alpha/beta hydrolase</fullName>
    </submittedName>
</protein>
<reference evidence="3 4" key="1">
    <citation type="submission" date="2019-05" db="EMBL/GenBank/DDBJ databases">
        <title>Draft genome sequence of Nonomuraea turkmeniaca DSM 43926.</title>
        <authorList>
            <person name="Saricaoglu S."/>
            <person name="Isik K."/>
        </authorList>
    </citation>
    <scope>NUCLEOTIDE SEQUENCE [LARGE SCALE GENOMIC DNA]</scope>
    <source>
        <strain evidence="3 4">DSM 43926</strain>
    </source>
</reference>
<dbReference type="PRINTS" id="PR00111">
    <property type="entry name" value="ABHYDROLASE"/>
</dbReference>
<dbReference type="GO" id="GO:0016787">
    <property type="term" value="F:hydrolase activity"/>
    <property type="evidence" value="ECO:0007669"/>
    <property type="project" value="UniProtKB-KW"/>
</dbReference>
<dbReference type="Gene3D" id="3.40.50.1820">
    <property type="entry name" value="alpha/beta hydrolase"/>
    <property type="match status" value="1"/>
</dbReference>
<evidence type="ECO:0000256" key="1">
    <source>
        <dbReference type="ARBA" id="ARBA00022801"/>
    </source>
</evidence>
<keyword evidence="1 3" id="KW-0378">Hydrolase</keyword>
<dbReference type="PANTHER" id="PTHR43798:SF31">
    <property type="entry name" value="AB HYDROLASE SUPERFAMILY PROTEIN YCLE"/>
    <property type="match status" value="1"/>
</dbReference>
<dbReference type="SUPFAM" id="SSF53474">
    <property type="entry name" value="alpha/beta-Hydrolases"/>
    <property type="match status" value="1"/>
</dbReference>
<proteinExistence type="predicted"/>
<feature type="domain" description="AB hydrolase-1" evidence="2">
    <location>
        <begin position="24"/>
        <end position="272"/>
    </location>
</feature>
<evidence type="ECO:0000313" key="3">
    <source>
        <dbReference type="EMBL" id="TMR11168.1"/>
    </source>
</evidence>
<dbReference type="InterPro" id="IPR050266">
    <property type="entry name" value="AB_hydrolase_sf"/>
</dbReference>
<comment type="caution">
    <text evidence="3">The sequence shown here is derived from an EMBL/GenBank/DDBJ whole genome shotgun (WGS) entry which is preliminary data.</text>
</comment>
<dbReference type="OrthoDB" id="495620at2"/>
<dbReference type="Pfam" id="PF00561">
    <property type="entry name" value="Abhydrolase_1"/>
    <property type="match status" value="1"/>
</dbReference>
<dbReference type="PANTHER" id="PTHR43798">
    <property type="entry name" value="MONOACYLGLYCEROL LIPASE"/>
    <property type="match status" value="1"/>
</dbReference>
<dbReference type="Proteomes" id="UP000309128">
    <property type="component" value="Unassembled WGS sequence"/>
</dbReference>
<sequence length="294" mass="31212">MAMVIVDGVEIAFEEAGPAAPAGTVVLLHAAVADQRMWDHQFLALSERYRVIRYDRRGAGRSGDAEGEVCHHEDLLAVMDALEVERAVLAGSSMGGAYAVEAALAAPSRVAGLVLIGSGLGGHPWPADMLEQARERVHSSVPADRLARYRAGAAEPVNPADVRAMAEAHTLWQVAGPDRGRDALSGEVWEAAVEMCRLVFERSWTGPRSSERHLDPPAAGRLHEVAAPTLVINGLADVRGIQEVSGLLAAGIPAARRVDLPETGHLPPLERPVEVTAALVAFLADVFHPARTDA</sequence>
<keyword evidence="4" id="KW-1185">Reference proteome</keyword>
<evidence type="ECO:0000313" key="4">
    <source>
        <dbReference type="Proteomes" id="UP000309128"/>
    </source>
</evidence>
<dbReference type="GO" id="GO:0016020">
    <property type="term" value="C:membrane"/>
    <property type="evidence" value="ECO:0007669"/>
    <property type="project" value="TreeGrafter"/>
</dbReference>
<organism evidence="3 4">
    <name type="scientific">Nonomuraea turkmeniaca</name>
    <dbReference type="NCBI Taxonomy" id="103838"/>
    <lineage>
        <taxon>Bacteria</taxon>
        <taxon>Bacillati</taxon>
        <taxon>Actinomycetota</taxon>
        <taxon>Actinomycetes</taxon>
        <taxon>Streptosporangiales</taxon>
        <taxon>Streptosporangiaceae</taxon>
        <taxon>Nonomuraea</taxon>
    </lineage>
</organism>
<dbReference type="EMBL" id="VCKY01000165">
    <property type="protein sequence ID" value="TMR11168.1"/>
    <property type="molecule type" value="Genomic_DNA"/>
</dbReference>
<evidence type="ECO:0000259" key="2">
    <source>
        <dbReference type="Pfam" id="PF00561"/>
    </source>
</evidence>
<name>A0A5S4F5F8_9ACTN</name>
<dbReference type="InterPro" id="IPR000073">
    <property type="entry name" value="AB_hydrolase_1"/>
</dbReference>
<gene>
    <name evidence="3" type="ORF">ETD86_36735</name>
</gene>
<accession>A0A5S4F5F8</accession>
<dbReference type="InterPro" id="IPR029058">
    <property type="entry name" value="AB_hydrolase_fold"/>
</dbReference>
<dbReference type="AlphaFoldDB" id="A0A5S4F5F8"/>